<dbReference type="EMBL" id="CP002582">
    <property type="protein sequence ID" value="ADZ84573.1"/>
    <property type="molecule type" value="Genomic_DNA"/>
</dbReference>
<feature type="transmembrane region" description="Helical" evidence="1">
    <location>
        <begin position="295"/>
        <end position="312"/>
    </location>
</feature>
<reference evidence="3 4" key="1">
    <citation type="journal article" date="2011" name="J. Bacteriol.">
        <title>Complete genome sequence of the cellulose-degrading bacterium Cellulosilyticum lentocellum.</title>
        <authorList>
            <consortium name="US DOE Joint Genome Institute"/>
            <person name="Miller D.A."/>
            <person name="Suen G."/>
            <person name="Bruce D."/>
            <person name="Copeland A."/>
            <person name="Cheng J.F."/>
            <person name="Detter C."/>
            <person name="Goodwin L.A."/>
            <person name="Han C.S."/>
            <person name="Hauser L.J."/>
            <person name="Land M.L."/>
            <person name="Lapidus A."/>
            <person name="Lucas S."/>
            <person name="Meincke L."/>
            <person name="Pitluck S."/>
            <person name="Tapia R."/>
            <person name="Teshima H."/>
            <person name="Woyke T."/>
            <person name="Fox B.G."/>
            <person name="Angert E.R."/>
            <person name="Currie C.R."/>
        </authorList>
    </citation>
    <scope>NUCLEOTIDE SEQUENCE [LARGE SCALE GENOMIC DNA]</scope>
    <source>
        <strain evidence="4">ATCC 49066 / DSM 5427 / NCIMB 11756 / RHM5</strain>
    </source>
</reference>
<sequence length="360" mass="41817">MSDRKYYIDNLRWLWIVFLIPFHAAMAWNGWEGNYIWLYENKVLSSLVIFIAPWYMPLLFVLAGMSTRYAMKNRSYGQFAIERVKKLLIPLITGGFTVVALMTYMSDKYHNNYSGSFFAHYQVFLTNVTDLTGYDGSLTPGHLWFLLFLFIISMISLLLIAVQRKILPKLSFAKIKTAYLPILMFFPLIMTPILDFGGKSIGGNLALFLIGYYVLSEEDVLERMTKYRYLYLAIMLVFDVILTYTFVWKGNQIGIVDTICNACATWFGILGFLGLARCSFNQNNVITRYMTSRSFMIYIFHFGWLVVFQYYLCKVTKSVMILYFVSVVGTLVMTLLTCEVIKRIPGIRILFGEKEKMFHV</sequence>
<feature type="transmembrane region" description="Helical" evidence="1">
    <location>
        <begin position="318"/>
        <end position="338"/>
    </location>
</feature>
<evidence type="ECO:0000313" key="3">
    <source>
        <dbReference type="EMBL" id="ADZ84573.1"/>
    </source>
</evidence>
<feature type="transmembrane region" description="Helical" evidence="1">
    <location>
        <begin position="173"/>
        <end position="190"/>
    </location>
</feature>
<feature type="transmembrane region" description="Helical" evidence="1">
    <location>
        <begin position="12"/>
        <end position="31"/>
    </location>
</feature>
<dbReference type="PANTHER" id="PTHR36927">
    <property type="entry name" value="BLR4337 PROTEIN"/>
    <property type="match status" value="1"/>
</dbReference>
<feature type="domain" description="Acyltransferase 3" evidence="2">
    <location>
        <begin position="6"/>
        <end position="336"/>
    </location>
</feature>
<evidence type="ECO:0000259" key="2">
    <source>
        <dbReference type="Pfam" id="PF01757"/>
    </source>
</evidence>
<feature type="transmembrane region" description="Helical" evidence="1">
    <location>
        <begin position="196"/>
        <end position="215"/>
    </location>
</feature>
<feature type="transmembrane region" description="Helical" evidence="1">
    <location>
        <begin position="143"/>
        <end position="161"/>
    </location>
</feature>
<dbReference type="InterPro" id="IPR002656">
    <property type="entry name" value="Acyl_transf_3_dom"/>
</dbReference>
<dbReference type="Pfam" id="PF01757">
    <property type="entry name" value="Acyl_transf_3"/>
    <property type="match status" value="1"/>
</dbReference>
<dbReference type="PANTHER" id="PTHR36927:SF3">
    <property type="entry name" value="GLUCANS BIOSYNTHESIS PROTEIN C"/>
    <property type="match status" value="1"/>
</dbReference>
<keyword evidence="1" id="KW-0812">Transmembrane</keyword>
<proteinExistence type="predicted"/>
<evidence type="ECO:0000313" key="4">
    <source>
        <dbReference type="Proteomes" id="UP000008467"/>
    </source>
</evidence>
<evidence type="ECO:0000256" key="1">
    <source>
        <dbReference type="SAM" id="Phobius"/>
    </source>
</evidence>
<dbReference type="eggNOG" id="COG1835">
    <property type="taxonomic scope" value="Bacteria"/>
</dbReference>
<feature type="transmembrane region" description="Helical" evidence="1">
    <location>
        <begin position="87"/>
        <end position="105"/>
    </location>
</feature>
<name>F2JL32_CELLD</name>
<dbReference type="RefSeq" id="WP_013657853.1">
    <property type="nucleotide sequence ID" value="NC_015275.1"/>
</dbReference>
<accession>F2JL32</accession>
<keyword evidence="3" id="KW-0808">Transferase</keyword>
<dbReference type="HOGENOM" id="CLU_036182_0_1_9"/>
<feature type="transmembrane region" description="Helical" evidence="1">
    <location>
        <begin position="43"/>
        <end position="66"/>
    </location>
</feature>
<protein>
    <submittedName>
        <fullName evidence="3">Acyltransferase 3</fullName>
    </submittedName>
</protein>
<keyword evidence="4" id="KW-1185">Reference proteome</keyword>
<dbReference type="AlphaFoldDB" id="F2JL32"/>
<keyword evidence="1" id="KW-1133">Transmembrane helix</keyword>
<keyword evidence="3" id="KW-0012">Acyltransferase</keyword>
<feature type="transmembrane region" description="Helical" evidence="1">
    <location>
        <begin position="253"/>
        <end position="275"/>
    </location>
</feature>
<dbReference type="GO" id="GO:0016747">
    <property type="term" value="F:acyltransferase activity, transferring groups other than amino-acyl groups"/>
    <property type="evidence" value="ECO:0007669"/>
    <property type="project" value="InterPro"/>
</dbReference>
<feature type="transmembrane region" description="Helical" evidence="1">
    <location>
        <begin position="227"/>
        <end position="247"/>
    </location>
</feature>
<keyword evidence="1" id="KW-0472">Membrane</keyword>
<dbReference type="KEGG" id="cle:Clole_2875"/>
<gene>
    <name evidence="3" type="ordered locus">Clole_2875</name>
</gene>
<dbReference type="STRING" id="642492.Clole_2875"/>
<dbReference type="Proteomes" id="UP000008467">
    <property type="component" value="Chromosome"/>
</dbReference>
<organism evidence="3 4">
    <name type="scientific">Cellulosilyticum lentocellum (strain ATCC 49066 / DSM 5427 / NCIMB 11756 / RHM5)</name>
    <name type="common">Clostridium lentocellum</name>
    <dbReference type="NCBI Taxonomy" id="642492"/>
    <lineage>
        <taxon>Bacteria</taxon>
        <taxon>Bacillati</taxon>
        <taxon>Bacillota</taxon>
        <taxon>Clostridia</taxon>
        <taxon>Lachnospirales</taxon>
        <taxon>Cellulosilyticaceae</taxon>
        <taxon>Cellulosilyticum</taxon>
    </lineage>
</organism>
<dbReference type="InterPro" id="IPR050623">
    <property type="entry name" value="Glucan_succinyl_AcylTrfase"/>
</dbReference>